<dbReference type="STRING" id="395961.Cyan7425_5114"/>
<proteinExistence type="predicted"/>
<dbReference type="GO" id="GO:0032259">
    <property type="term" value="P:methylation"/>
    <property type="evidence" value="ECO:0007669"/>
    <property type="project" value="UniProtKB-KW"/>
</dbReference>
<gene>
    <name evidence="2" type="ordered locus">Cyan7425_5114</name>
</gene>
<keyword evidence="2" id="KW-0808">Transferase</keyword>
<feature type="domain" description="Methyltransferase type 11" evidence="1">
    <location>
        <begin position="55"/>
        <end position="149"/>
    </location>
</feature>
<dbReference type="EMBL" id="CP001344">
    <property type="protein sequence ID" value="ACL47408.1"/>
    <property type="molecule type" value="Genomic_DNA"/>
</dbReference>
<dbReference type="KEGG" id="cyn:Cyan7425_5114"/>
<dbReference type="PANTHER" id="PTHR45036">
    <property type="entry name" value="METHYLTRANSFERASE LIKE 7B"/>
    <property type="match status" value="1"/>
</dbReference>
<accession>B8HPE8</accession>
<evidence type="ECO:0000259" key="1">
    <source>
        <dbReference type="Pfam" id="PF08241"/>
    </source>
</evidence>
<name>B8HPE8_CYAP4</name>
<keyword evidence="2" id="KW-0489">Methyltransferase</keyword>
<dbReference type="CDD" id="cd02440">
    <property type="entry name" value="AdoMet_MTases"/>
    <property type="match status" value="1"/>
</dbReference>
<dbReference type="InterPro" id="IPR029063">
    <property type="entry name" value="SAM-dependent_MTases_sf"/>
</dbReference>
<dbReference type="SUPFAM" id="SSF53335">
    <property type="entry name" value="S-adenosyl-L-methionine-dependent methyltransferases"/>
    <property type="match status" value="1"/>
</dbReference>
<organism evidence="2">
    <name type="scientific">Cyanothece sp. (strain PCC 7425 / ATCC 29141)</name>
    <dbReference type="NCBI Taxonomy" id="395961"/>
    <lineage>
        <taxon>Bacteria</taxon>
        <taxon>Bacillati</taxon>
        <taxon>Cyanobacteriota</taxon>
        <taxon>Cyanophyceae</taxon>
        <taxon>Gomontiellales</taxon>
        <taxon>Cyanothecaceae</taxon>
        <taxon>Cyanothece</taxon>
    </lineage>
</organism>
<dbReference type="AlphaFoldDB" id="B8HPE8"/>
<dbReference type="GO" id="GO:0008757">
    <property type="term" value="F:S-adenosylmethionine-dependent methyltransferase activity"/>
    <property type="evidence" value="ECO:0007669"/>
    <property type="project" value="InterPro"/>
</dbReference>
<sequence length="221" mass="24299">MRTSEQKHSPFKFAGITDVYRKFFAWAMARGGADYEQAIAPRKHALFGQLQGEVLEIGPGAGVNLAYTSPQAHWIGIEPNPHMHPYLRAEAEKYGVSIDLRTGSATDLEVEDNSRDAVISTLVLCSVPDPTLALAEIYRVLKPGGKFLFIEHVAAPEGTRLRRLQQFVRPVWQMIGDGCCPDRDTGLTIRQAGFSQVNYESFTGPVPIAIVQPHIAGVAIK</sequence>
<evidence type="ECO:0000313" key="2">
    <source>
        <dbReference type="EMBL" id="ACL47408.1"/>
    </source>
</evidence>
<dbReference type="Gene3D" id="3.40.50.150">
    <property type="entry name" value="Vaccinia Virus protein VP39"/>
    <property type="match status" value="1"/>
</dbReference>
<dbReference type="eggNOG" id="COG0500">
    <property type="taxonomic scope" value="Bacteria"/>
</dbReference>
<dbReference type="PANTHER" id="PTHR45036:SF1">
    <property type="entry name" value="METHYLTRANSFERASE LIKE 7A"/>
    <property type="match status" value="1"/>
</dbReference>
<dbReference type="InterPro" id="IPR052356">
    <property type="entry name" value="Thiol_S-MT"/>
</dbReference>
<dbReference type="InterPro" id="IPR013216">
    <property type="entry name" value="Methyltransf_11"/>
</dbReference>
<dbReference type="Pfam" id="PF08241">
    <property type="entry name" value="Methyltransf_11"/>
    <property type="match status" value="1"/>
</dbReference>
<protein>
    <submittedName>
        <fullName evidence="2">Methyltransferase type 11</fullName>
    </submittedName>
</protein>
<dbReference type="OrthoDB" id="9772751at2"/>
<dbReference type="HOGENOM" id="CLU_037990_7_1_3"/>
<reference evidence="2" key="1">
    <citation type="submission" date="2009-01" db="EMBL/GenBank/DDBJ databases">
        <title>Complete sequence of chromosome Cyanothece sp. PCC 7425.</title>
        <authorList>
            <consortium name="US DOE Joint Genome Institute"/>
            <person name="Lucas S."/>
            <person name="Copeland A."/>
            <person name="Lapidus A."/>
            <person name="Glavina del Rio T."/>
            <person name="Dalin E."/>
            <person name="Tice H."/>
            <person name="Bruce D."/>
            <person name="Goodwin L."/>
            <person name="Pitluck S."/>
            <person name="Sims D."/>
            <person name="Meineke L."/>
            <person name="Brettin T."/>
            <person name="Detter J.C."/>
            <person name="Han C."/>
            <person name="Larimer F."/>
            <person name="Land M."/>
            <person name="Hauser L."/>
            <person name="Kyrpides N."/>
            <person name="Ovchinnikova G."/>
            <person name="Liberton M."/>
            <person name="Stoeckel J."/>
            <person name="Banerjee A."/>
            <person name="Singh A."/>
            <person name="Page L."/>
            <person name="Sato H."/>
            <person name="Zhao L."/>
            <person name="Sherman L."/>
            <person name="Pakrasi H."/>
            <person name="Richardson P."/>
        </authorList>
    </citation>
    <scope>NUCLEOTIDE SEQUENCE</scope>
    <source>
        <strain evidence="2">PCC 7425</strain>
    </source>
</reference>